<dbReference type="EMBL" id="CAEZYR010000032">
    <property type="protein sequence ID" value="CAB4740249.1"/>
    <property type="molecule type" value="Genomic_DNA"/>
</dbReference>
<dbReference type="InterPro" id="IPR056782">
    <property type="entry name" value="HAD_PNKP"/>
</dbReference>
<dbReference type="Pfam" id="PF25109">
    <property type="entry name" value="HAD_PNKP"/>
    <property type="match status" value="1"/>
</dbReference>
<dbReference type="EMBL" id="CAFABA010000028">
    <property type="protein sequence ID" value="CAB4824492.1"/>
    <property type="molecule type" value="Genomic_DNA"/>
</dbReference>
<feature type="domain" description="Polynucleotide kinase PNKP phosphatase" evidence="1">
    <location>
        <begin position="26"/>
        <end position="133"/>
    </location>
</feature>
<dbReference type="SUPFAM" id="SSF56784">
    <property type="entry name" value="HAD-like"/>
    <property type="match status" value="1"/>
</dbReference>
<dbReference type="EMBL" id="CAFBMH010000003">
    <property type="protein sequence ID" value="CAB4890026.1"/>
    <property type="molecule type" value="Genomic_DNA"/>
</dbReference>
<dbReference type="Gene3D" id="3.40.50.1000">
    <property type="entry name" value="HAD superfamily/HAD-like"/>
    <property type="match status" value="1"/>
</dbReference>
<evidence type="ECO:0000313" key="4">
    <source>
        <dbReference type="EMBL" id="CAB4890026.1"/>
    </source>
</evidence>
<dbReference type="InterPro" id="IPR023214">
    <property type="entry name" value="HAD_sf"/>
</dbReference>
<dbReference type="AlphaFoldDB" id="A0A6J6ZVH8"/>
<evidence type="ECO:0000259" key="1">
    <source>
        <dbReference type="Pfam" id="PF25109"/>
    </source>
</evidence>
<evidence type="ECO:0000313" key="5">
    <source>
        <dbReference type="EMBL" id="CAB4993523.1"/>
    </source>
</evidence>
<reference evidence="3" key="1">
    <citation type="submission" date="2020-05" db="EMBL/GenBank/DDBJ databases">
        <authorList>
            <person name="Chiriac C."/>
            <person name="Salcher M."/>
            <person name="Ghai R."/>
            <person name="Kavagutti S V."/>
        </authorList>
    </citation>
    <scope>NUCLEOTIDE SEQUENCE</scope>
</reference>
<sequence length="138" mass="16170">MDGVLSDASQRQHFLDGPLQYWEKFFAACGEDAPIVEALEMARLLDPSVVVILLTARPIRVRRQTMDWLGRHPVRWDLLVMRDEDDWTSSHTFKRAELRDLQGRGYEIQLAVDDDPRNVEMYRRADVPALYFHSGYYD</sequence>
<evidence type="ECO:0000313" key="2">
    <source>
        <dbReference type="EMBL" id="CAB4740249.1"/>
    </source>
</evidence>
<proteinExistence type="predicted"/>
<organism evidence="3">
    <name type="scientific">freshwater metagenome</name>
    <dbReference type="NCBI Taxonomy" id="449393"/>
    <lineage>
        <taxon>unclassified sequences</taxon>
        <taxon>metagenomes</taxon>
        <taxon>ecological metagenomes</taxon>
    </lineage>
</organism>
<dbReference type="InterPro" id="IPR036412">
    <property type="entry name" value="HAD-like_sf"/>
</dbReference>
<evidence type="ECO:0000313" key="3">
    <source>
        <dbReference type="EMBL" id="CAB4824492.1"/>
    </source>
</evidence>
<protein>
    <submittedName>
        <fullName evidence="3">Unannotated protein</fullName>
    </submittedName>
</protein>
<dbReference type="EMBL" id="CAFBOS010000059">
    <property type="protein sequence ID" value="CAB4993523.1"/>
    <property type="molecule type" value="Genomic_DNA"/>
</dbReference>
<gene>
    <name evidence="2" type="ORF">UFOPK2754_01112</name>
    <name evidence="3" type="ORF">UFOPK3139_00921</name>
    <name evidence="4" type="ORF">UFOPK3543_00182</name>
    <name evidence="5" type="ORF">UFOPK3967_01170</name>
</gene>
<accession>A0A6J6ZVH8</accession>
<name>A0A6J6ZVH8_9ZZZZ</name>